<dbReference type="EMBL" id="CP104013">
    <property type="protein sequence ID" value="UYP48456.1"/>
    <property type="molecule type" value="Genomic_DNA"/>
</dbReference>
<protein>
    <recommendedName>
        <fullName evidence="1">N-acetyltransferase domain-containing protein</fullName>
    </recommendedName>
</protein>
<dbReference type="SUPFAM" id="SSF55729">
    <property type="entry name" value="Acyl-CoA N-acyltransferases (Nat)"/>
    <property type="match status" value="1"/>
</dbReference>
<reference evidence="2" key="1">
    <citation type="submission" date="2022-09" db="EMBL/GenBank/DDBJ databases">
        <title>Actin cytoskeleton and complex cell architecture in an #Asgard archaeon.</title>
        <authorList>
            <person name="Ponce Toledo R.I."/>
            <person name="Schleper C."/>
            <person name="Rodrigues Oliveira T."/>
            <person name="Wollweber F."/>
            <person name="Xu J."/>
            <person name="Rittmann S."/>
            <person name="Klingl A."/>
            <person name="Pilhofer M."/>
        </authorList>
    </citation>
    <scope>NUCLEOTIDE SEQUENCE</scope>
    <source>
        <strain evidence="2">B-35</strain>
    </source>
</reference>
<dbReference type="Proteomes" id="UP001208689">
    <property type="component" value="Chromosome"/>
</dbReference>
<sequence length="269" mass="31328">MEKKKKQPPKGKVENYFGSASYDVLSDEDIYEMEPSNSDKEIEKSKAALMKDETTKDYDSQFRGKLLRMFNRVDAKEMMIQQQTSSTSVSEIPSTPIYETKDYVYIQMKQNIEHLSESFQEELEEYRLSGINVRRADVNDLDIFVKLYNRAFMRGSDPWSPATNEQFLEILNSKNTVVLIGSSHGEDVGFIITDLEGESLEIGVICGLGTDPRWQRKGIARYLGIASWDYFRELNVKELRCEVYENNIPSYKLIKSWHFEEYGKKTYQF</sequence>
<dbReference type="CDD" id="cd04301">
    <property type="entry name" value="NAT_SF"/>
    <property type="match status" value="1"/>
</dbReference>
<evidence type="ECO:0000313" key="2">
    <source>
        <dbReference type="EMBL" id="UYP48456.1"/>
    </source>
</evidence>
<dbReference type="Pfam" id="PF00583">
    <property type="entry name" value="Acetyltransf_1"/>
    <property type="match status" value="1"/>
</dbReference>
<accession>A0ABY6HYP3</accession>
<feature type="domain" description="N-acetyltransferase" evidence="1">
    <location>
        <begin position="131"/>
        <end position="269"/>
    </location>
</feature>
<evidence type="ECO:0000313" key="3">
    <source>
        <dbReference type="Proteomes" id="UP001208689"/>
    </source>
</evidence>
<dbReference type="PROSITE" id="PS51186">
    <property type="entry name" value="GNAT"/>
    <property type="match status" value="1"/>
</dbReference>
<name>A0ABY6HYP3_9ARCH</name>
<dbReference type="InterPro" id="IPR016181">
    <property type="entry name" value="Acyl_CoA_acyltransferase"/>
</dbReference>
<evidence type="ECO:0000259" key="1">
    <source>
        <dbReference type="PROSITE" id="PS51186"/>
    </source>
</evidence>
<dbReference type="Gene3D" id="3.40.630.30">
    <property type="match status" value="1"/>
</dbReference>
<organism evidence="2 3">
    <name type="scientific">Candidatus Lokiarchaeum ossiferum</name>
    <dbReference type="NCBI Taxonomy" id="2951803"/>
    <lineage>
        <taxon>Archaea</taxon>
        <taxon>Promethearchaeati</taxon>
        <taxon>Promethearchaeota</taxon>
        <taxon>Promethearchaeia</taxon>
        <taxon>Promethearchaeales</taxon>
        <taxon>Promethearchaeaceae</taxon>
        <taxon>Candidatus Lokiarchaeum</taxon>
    </lineage>
</organism>
<proteinExistence type="predicted"/>
<dbReference type="InterPro" id="IPR000182">
    <property type="entry name" value="GNAT_dom"/>
</dbReference>
<keyword evidence="3" id="KW-1185">Reference proteome</keyword>
<gene>
    <name evidence="2" type="ORF">NEF87_004741</name>
</gene>